<keyword evidence="7" id="KW-1185">Reference proteome</keyword>
<dbReference type="PANTHER" id="PTHR22780">
    <property type="entry name" value="ADAPTIN, ALPHA/GAMMA/EPSILON"/>
    <property type="match status" value="1"/>
</dbReference>
<dbReference type="Proteomes" id="UP001266305">
    <property type="component" value="Unassembled WGS sequence"/>
</dbReference>
<evidence type="ECO:0000256" key="3">
    <source>
        <dbReference type="ARBA" id="ARBA00022448"/>
    </source>
</evidence>
<protein>
    <submittedName>
        <fullName evidence="6">Uncharacterized protein</fullName>
    </submittedName>
</protein>
<dbReference type="InterPro" id="IPR050840">
    <property type="entry name" value="Adaptor_Complx_Large_Subunit"/>
</dbReference>
<gene>
    <name evidence="6" type="ORF">P7K49_017441</name>
</gene>
<keyword evidence="3" id="KW-0813">Transport</keyword>
<evidence type="ECO:0000313" key="7">
    <source>
        <dbReference type="Proteomes" id="UP001266305"/>
    </source>
</evidence>
<evidence type="ECO:0000256" key="4">
    <source>
        <dbReference type="ARBA" id="ARBA00022927"/>
    </source>
</evidence>
<evidence type="ECO:0000256" key="2">
    <source>
        <dbReference type="ARBA" id="ARBA00006613"/>
    </source>
</evidence>
<evidence type="ECO:0000256" key="5">
    <source>
        <dbReference type="ARBA" id="ARBA00023136"/>
    </source>
</evidence>
<comment type="subcellular location">
    <subcellularLocation>
        <location evidence="1">Endomembrane system</location>
    </subcellularLocation>
</comment>
<keyword evidence="5" id="KW-0472">Membrane</keyword>
<name>A0ABQ9V377_SAGOE</name>
<comment type="caution">
    <text evidence="6">The sequence shown here is derived from an EMBL/GenBank/DDBJ whole genome shotgun (WGS) entry which is preliminary data.</text>
</comment>
<dbReference type="EMBL" id="JASSZA010000008">
    <property type="protein sequence ID" value="KAK2103585.1"/>
    <property type="molecule type" value="Genomic_DNA"/>
</dbReference>
<sequence>MFRGLRGHYTLEALCGLLQEMVGPWSGEDDAARATRRAEQQFVKGWWMAQHRVVSRTCEMGRGVHGDPATANPLQVLKVVILAEKYVVDYTWYVDTILNLISIAGDYVSEEIIISQDNVQGYTAKTVFEVRPTGLPGRMHSGES</sequence>
<evidence type="ECO:0000256" key="1">
    <source>
        <dbReference type="ARBA" id="ARBA00004308"/>
    </source>
</evidence>
<dbReference type="Gene3D" id="1.25.10.10">
    <property type="entry name" value="Leucine-rich Repeat Variant"/>
    <property type="match status" value="1"/>
</dbReference>
<organism evidence="6 7">
    <name type="scientific">Saguinus oedipus</name>
    <name type="common">Cotton-top tamarin</name>
    <name type="synonym">Oedipomidas oedipus</name>
    <dbReference type="NCBI Taxonomy" id="9490"/>
    <lineage>
        <taxon>Eukaryota</taxon>
        <taxon>Metazoa</taxon>
        <taxon>Chordata</taxon>
        <taxon>Craniata</taxon>
        <taxon>Vertebrata</taxon>
        <taxon>Euteleostomi</taxon>
        <taxon>Mammalia</taxon>
        <taxon>Eutheria</taxon>
        <taxon>Euarchontoglires</taxon>
        <taxon>Primates</taxon>
        <taxon>Haplorrhini</taxon>
        <taxon>Platyrrhini</taxon>
        <taxon>Cebidae</taxon>
        <taxon>Callitrichinae</taxon>
        <taxon>Saguinus</taxon>
    </lineage>
</organism>
<accession>A0ABQ9V377</accession>
<comment type="similarity">
    <text evidence="2">Belongs to the adaptor complexes large subunit family.</text>
</comment>
<keyword evidence="4" id="KW-0653">Protein transport</keyword>
<dbReference type="InterPro" id="IPR011989">
    <property type="entry name" value="ARM-like"/>
</dbReference>
<evidence type="ECO:0000313" key="6">
    <source>
        <dbReference type="EMBL" id="KAK2103585.1"/>
    </source>
</evidence>
<reference evidence="6 7" key="1">
    <citation type="submission" date="2023-05" db="EMBL/GenBank/DDBJ databases">
        <title>B98-5 Cell Line De Novo Hybrid Assembly: An Optical Mapping Approach.</title>
        <authorList>
            <person name="Kananen K."/>
            <person name="Auerbach J.A."/>
            <person name="Kautto E."/>
            <person name="Blachly J.S."/>
        </authorList>
    </citation>
    <scope>NUCLEOTIDE SEQUENCE [LARGE SCALE GENOMIC DNA]</scope>
    <source>
        <strain evidence="6">B95-8</strain>
        <tissue evidence="6">Cell line</tissue>
    </source>
</reference>
<proteinExistence type="inferred from homology"/>